<feature type="region of interest" description="Disordered" evidence="1">
    <location>
        <begin position="1"/>
        <end position="34"/>
    </location>
</feature>
<evidence type="ECO:0000256" key="1">
    <source>
        <dbReference type="SAM" id="MobiDB-lite"/>
    </source>
</evidence>
<feature type="compositionally biased region" description="Polar residues" evidence="1">
    <location>
        <begin position="18"/>
        <end position="29"/>
    </location>
</feature>
<name>A0AAP0PNH1_9MAGN</name>
<organism evidence="2 3">
    <name type="scientific">Stephania cephalantha</name>
    <dbReference type="NCBI Taxonomy" id="152367"/>
    <lineage>
        <taxon>Eukaryota</taxon>
        <taxon>Viridiplantae</taxon>
        <taxon>Streptophyta</taxon>
        <taxon>Embryophyta</taxon>
        <taxon>Tracheophyta</taxon>
        <taxon>Spermatophyta</taxon>
        <taxon>Magnoliopsida</taxon>
        <taxon>Ranunculales</taxon>
        <taxon>Menispermaceae</taxon>
        <taxon>Menispermoideae</taxon>
        <taxon>Cissampelideae</taxon>
        <taxon>Stephania</taxon>
    </lineage>
</organism>
<evidence type="ECO:0000313" key="2">
    <source>
        <dbReference type="EMBL" id="KAK9148300.1"/>
    </source>
</evidence>
<comment type="caution">
    <text evidence="2">The sequence shown here is derived from an EMBL/GenBank/DDBJ whole genome shotgun (WGS) entry which is preliminary data.</text>
</comment>
<dbReference type="EMBL" id="JBBNAG010000003">
    <property type="protein sequence ID" value="KAK9148300.1"/>
    <property type="molecule type" value="Genomic_DNA"/>
</dbReference>
<sequence>MTRPHRSRRFNRIATRGSPRSLSPARHTSSPPPIRLQATSTELIKQRHVSQVKVCEICENYSHSAYDYLYYPQYENCHYFGYASPQPDFFGLMSSPQIPQHEESQQFQQSTSLEDIVKFQNMIDEEELCSTQPIFHPEEDVSVDTLKIFEVNEVTQVEDYWSETSEGREVFHIKPKIVIAPNEDEDNEIKIDVISDRPEKPQIESEEGQPLIFYTVDTFVLDDPDATDSFVLEVPNELSNLKEGVHFSLPEYVDASFVVDISKGEGIT</sequence>
<dbReference type="AlphaFoldDB" id="A0AAP0PNH1"/>
<gene>
    <name evidence="2" type="ORF">Scep_007057</name>
</gene>
<reference evidence="2 3" key="1">
    <citation type="submission" date="2024-01" db="EMBL/GenBank/DDBJ databases">
        <title>Genome assemblies of Stephania.</title>
        <authorList>
            <person name="Yang L."/>
        </authorList>
    </citation>
    <scope>NUCLEOTIDE SEQUENCE [LARGE SCALE GENOMIC DNA]</scope>
    <source>
        <strain evidence="2">JXDWG</strain>
        <tissue evidence="2">Leaf</tissue>
    </source>
</reference>
<evidence type="ECO:0000313" key="3">
    <source>
        <dbReference type="Proteomes" id="UP001419268"/>
    </source>
</evidence>
<keyword evidence="3" id="KW-1185">Reference proteome</keyword>
<accession>A0AAP0PNH1</accession>
<feature type="compositionally biased region" description="Basic residues" evidence="1">
    <location>
        <begin position="1"/>
        <end position="11"/>
    </location>
</feature>
<dbReference type="Proteomes" id="UP001419268">
    <property type="component" value="Unassembled WGS sequence"/>
</dbReference>
<protein>
    <submittedName>
        <fullName evidence="2">Uncharacterized protein</fullName>
    </submittedName>
</protein>
<proteinExistence type="predicted"/>